<name>A0A512DSD1_9PROT</name>
<evidence type="ECO:0000313" key="2">
    <source>
        <dbReference type="Proteomes" id="UP000321523"/>
    </source>
</evidence>
<sequence length="104" mass="11374">MGGITALKLEFNRTWSVPRDKVPDDAAIAAVLARPTFNDMMMICWTFGIGRVRAILEEMQQTGDVGRFAAAISGRMITNIEKGFALANRRPAAGDEARETTSNN</sequence>
<keyword evidence="2" id="KW-1185">Reference proteome</keyword>
<dbReference type="RefSeq" id="WP_044427913.1">
    <property type="nucleotide sequence ID" value="NZ_BJYZ01000016.1"/>
</dbReference>
<dbReference type="EMBL" id="BJYZ01000016">
    <property type="protein sequence ID" value="GEO39384.1"/>
    <property type="molecule type" value="Genomic_DNA"/>
</dbReference>
<dbReference type="AlphaFoldDB" id="A0A512DSD1"/>
<gene>
    <name evidence="1" type="ORF">SAE02_35320</name>
</gene>
<dbReference type="Proteomes" id="UP000321523">
    <property type="component" value="Unassembled WGS sequence"/>
</dbReference>
<reference evidence="1 2" key="1">
    <citation type="submission" date="2019-07" db="EMBL/GenBank/DDBJ databases">
        <title>Whole genome shotgun sequence of Skermanella aerolata NBRC 106429.</title>
        <authorList>
            <person name="Hosoyama A."/>
            <person name="Uohara A."/>
            <person name="Ohji S."/>
            <person name="Ichikawa N."/>
        </authorList>
    </citation>
    <scope>NUCLEOTIDE SEQUENCE [LARGE SCALE GENOMIC DNA]</scope>
    <source>
        <strain evidence="1 2">NBRC 106429</strain>
    </source>
</reference>
<organism evidence="1 2">
    <name type="scientific">Skermanella aerolata</name>
    <dbReference type="NCBI Taxonomy" id="393310"/>
    <lineage>
        <taxon>Bacteria</taxon>
        <taxon>Pseudomonadati</taxon>
        <taxon>Pseudomonadota</taxon>
        <taxon>Alphaproteobacteria</taxon>
        <taxon>Rhodospirillales</taxon>
        <taxon>Azospirillaceae</taxon>
        <taxon>Skermanella</taxon>
    </lineage>
</organism>
<protein>
    <submittedName>
        <fullName evidence="1">Uncharacterized protein</fullName>
    </submittedName>
</protein>
<evidence type="ECO:0000313" key="1">
    <source>
        <dbReference type="EMBL" id="GEO39384.1"/>
    </source>
</evidence>
<comment type="caution">
    <text evidence="1">The sequence shown here is derived from an EMBL/GenBank/DDBJ whole genome shotgun (WGS) entry which is preliminary data.</text>
</comment>
<accession>A0A512DSD1</accession>
<proteinExistence type="predicted"/>